<evidence type="ECO:0000256" key="4">
    <source>
        <dbReference type="ARBA" id="ARBA00022723"/>
    </source>
</evidence>
<evidence type="ECO:0000256" key="1">
    <source>
        <dbReference type="ARBA" id="ARBA00001971"/>
    </source>
</evidence>
<evidence type="ECO:0000256" key="5">
    <source>
        <dbReference type="ARBA" id="ARBA00023002"/>
    </source>
</evidence>
<dbReference type="OrthoDB" id="1470350at2759"/>
<evidence type="ECO:0000313" key="11">
    <source>
        <dbReference type="EMBL" id="KAG4414120.1"/>
    </source>
</evidence>
<comment type="cofactor">
    <cofactor evidence="1 8">
        <name>heme</name>
        <dbReference type="ChEBI" id="CHEBI:30413"/>
    </cofactor>
</comment>
<comment type="caution">
    <text evidence="11">The sequence shown here is derived from an EMBL/GenBank/DDBJ whole genome shotgun (WGS) entry which is preliminary data.</text>
</comment>
<dbReference type="InterPro" id="IPR001128">
    <property type="entry name" value="Cyt_P450"/>
</dbReference>
<evidence type="ECO:0000256" key="9">
    <source>
        <dbReference type="RuleBase" id="RU000461"/>
    </source>
</evidence>
<evidence type="ECO:0000256" key="8">
    <source>
        <dbReference type="PIRSR" id="PIRSR602402-1"/>
    </source>
</evidence>
<dbReference type="Proteomes" id="UP000664132">
    <property type="component" value="Unassembled WGS sequence"/>
</dbReference>
<keyword evidence="10" id="KW-0472">Membrane</keyword>
<sequence length="515" mass="58686">MSTFIENRSPVTLSLLALTSLYTLYHLTLYLITTHRRNLISRKHGCKPIPSYPHKDPIFGLDIFLENSRLMKTGGFMEAVQARYHRLNTYTYTQLFLGDRVINTAEPENIKAVLATQFKEFELPPRRKNAFRPTFGHGIFTTDGKEWEASRALLRPNFSRSQVGDLETFEGHIGKLIERIPKGGETVDLQQLFFMLTMDSATEFLFGTSSDVLGLGMSGERERGVRFQDAFTYVTERMGLESRVGRLATLMPNRRMEESISFVHEYIGAYIHKAVEMRKEGFEEGEKAEEGRARYVFLEELAKQNIGEKKVQDELLNILLAGRDTTASLLSYLFYTLARRKDVFAKMKGEVDALGGERPTFEQLKSMKYLQHTMNEILRLHPIVPANSRICVSDTTLPVGGGPDQKSPIFVKKGTQINYQVYVMHRRKDLYGEDADEFRPERWETLRPSWQYLPFNGGPRICIGQQFALTEAAFTTVRLLQAFKGVEPRDDAPFTDFLTLTAAVRGGVKVAMIPA</sequence>
<dbReference type="Gene3D" id="1.10.630.10">
    <property type="entry name" value="Cytochrome P450"/>
    <property type="match status" value="1"/>
</dbReference>
<dbReference type="PRINTS" id="PR00385">
    <property type="entry name" value="P450"/>
</dbReference>
<protein>
    <recommendedName>
        <fullName evidence="13">Cytochrome P450</fullName>
    </recommendedName>
</protein>
<keyword evidence="10" id="KW-0812">Transmembrane</keyword>
<evidence type="ECO:0000256" key="3">
    <source>
        <dbReference type="ARBA" id="ARBA00022617"/>
    </source>
</evidence>
<dbReference type="GO" id="GO:0020037">
    <property type="term" value="F:heme binding"/>
    <property type="evidence" value="ECO:0007669"/>
    <property type="project" value="InterPro"/>
</dbReference>
<proteinExistence type="inferred from homology"/>
<evidence type="ECO:0000256" key="7">
    <source>
        <dbReference type="ARBA" id="ARBA00023033"/>
    </source>
</evidence>
<keyword evidence="3 8" id="KW-0349">Heme</keyword>
<dbReference type="InterPro" id="IPR017972">
    <property type="entry name" value="Cyt_P450_CS"/>
</dbReference>
<keyword evidence="5 9" id="KW-0560">Oxidoreductase</keyword>
<keyword evidence="6 8" id="KW-0408">Iron</keyword>
<dbReference type="AlphaFoldDB" id="A0A8H7T3P4"/>
<evidence type="ECO:0000256" key="2">
    <source>
        <dbReference type="ARBA" id="ARBA00010617"/>
    </source>
</evidence>
<organism evidence="11 12">
    <name type="scientific">Cadophora malorum</name>
    <dbReference type="NCBI Taxonomy" id="108018"/>
    <lineage>
        <taxon>Eukaryota</taxon>
        <taxon>Fungi</taxon>
        <taxon>Dikarya</taxon>
        <taxon>Ascomycota</taxon>
        <taxon>Pezizomycotina</taxon>
        <taxon>Leotiomycetes</taxon>
        <taxon>Helotiales</taxon>
        <taxon>Ploettnerulaceae</taxon>
        <taxon>Cadophora</taxon>
    </lineage>
</organism>
<dbReference type="PRINTS" id="PR00464">
    <property type="entry name" value="EP450II"/>
</dbReference>
<dbReference type="InterPro" id="IPR002402">
    <property type="entry name" value="Cyt_P450_E_grp-II"/>
</dbReference>
<dbReference type="PRINTS" id="PR01239">
    <property type="entry name" value="EP450IICYP52"/>
</dbReference>
<dbReference type="PROSITE" id="PS00086">
    <property type="entry name" value="CYTOCHROME_P450"/>
    <property type="match status" value="1"/>
</dbReference>
<dbReference type="InterPro" id="IPR002974">
    <property type="entry name" value="Cyt_P450_E_CYP52_ascomycetes"/>
</dbReference>
<evidence type="ECO:0000256" key="6">
    <source>
        <dbReference type="ARBA" id="ARBA00023004"/>
    </source>
</evidence>
<dbReference type="CDD" id="cd11063">
    <property type="entry name" value="CYP52"/>
    <property type="match status" value="1"/>
</dbReference>
<comment type="similarity">
    <text evidence="2 9">Belongs to the cytochrome P450 family.</text>
</comment>
<keyword evidence="10" id="KW-1133">Transmembrane helix</keyword>
<evidence type="ECO:0008006" key="13">
    <source>
        <dbReference type="Google" id="ProtNLM"/>
    </source>
</evidence>
<dbReference type="SUPFAM" id="SSF48264">
    <property type="entry name" value="Cytochrome P450"/>
    <property type="match status" value="1"/>
</dbReference>
<dbReference type="PANTHER" id="PTHR24287">
    <property type="entry name" value="P450, PUTATIVE (EUROFUNG)-RELATED"/>
    <property type="match status" value="1"/>
</dbReference>
<keyword evidence="12" id="KW-1185">Reference proteome</keyword>
<feature type="transmembrane region" description="Helical" evidence="10">
    <location>
        <begin position="12"/>
        <end position="33"/>
    </location>
</feature>
<dbReference type="Pfam" id="PF00067">
    <property type="entry name" value="p450"/>
    <property type="match status" value="1"/>
</dbReference>
<reference evidence="11" key="1">
    <citation type="submission" date="2021-02" db="EMBL/GenBank/DDBJ databases">
        <title>Genome sequence Cadophora malorum strain M34.</title>
        <authorList>
            <person name="Stefanovic E."/>
            <person name="Vu D."/>
            <person name="Scully C."/>
            <person name="Dijksterhuis J."/>
            <person name="Roader J."/>
            <person name="Houbraken J."/>
        </authorList>
    </citation>
    <scope>NUCLEOTIDE SEQUENCE</scope>
    <source>
        <strain evidence="11">M34</strain>
    </source>
</reference>
<dbReference type="EMBL" id="JAFJYH010000280">
    <property type="protein sequence ID" value="KAG4414120.1"/>
    <property type="molecule type" value="Genomic_DNA"/>
</dbReference>
<gene>
    <name evidence="11" type="ORF">IFR04_012726</name>
</gene>
<dbReference type="InterPro" id="IPR047146">
    <property type="entry name" value="Cyt_P450_E_CYP52_fungi"/>
</dbReference>
<dbReference type="GO" id="GO:0016712">
    <property type="term" value="F:oxidoreductase activity, acting on paired donors, with incorporation or reduction of molecular oxygen, reduced flavin or flavoprotein as one donor, and incorporation of one atom of oxygen"/>
    <property type="evidence" value="ECO:0007669"/>
    <property type="project" value="InterPro"/>
</dbReference>
<dbReference type="InterPro" id="IPR036396">
    <property type="entry name" value="Cyt_P450_sf"/>
</dbReference>
<accession>A0A8H7T3P4</accession>
<dbReference type="PANTHER" id="PTHR24287:SF1">
    <property type="entry name" value="P450, PUTATIVE (EUROFUNG)-RELATED"/>
    <property type="match status" value="1"/>
</dbReference>
<keyword evidence="7 9" id="KW-0503">Monooxygenase</keyword>
<feature type="binding site" description="axial binding residue" evidence="8">
    <location>
        <position position="462"/>
    </location>
    <ligand>
        <name>heme</name>
        <dbReference type="ChEBI" id="CHEBI:30413"/>
    </ligand>
    <ligandPart>
        <name>Fe</name>
        <dbReference type="ChEBI" id="CHEBI:18248"/>
    </ligandPart>
</feature>
<evidence type="ECO:0000313" key="12">
    <source>
        <dbReference type="Proteomes" id="UP000664132"/>
    </source>
</evidence>
<evidence type="ECO:0000256" key="10">
    <source>
        <dbReference type="SAM" id="Phobius"/>
    </source>
</evidence>
<keyword evidence="4 8" id="KW-0479">Metal-binding</keyword>
<dbReference type="GO" id="GO:0005506">
    <property type="term" value="F:iron ion binding"/>
    <property type="evidence" value="ECO:0007669"/>
    <property type="project" value="InterPro"/>
</dbReference>
<name>A0A8H7T3P4_9HELO</name>